<keyword evidence="1" id="KW-0472">Membrane</keyword>
<evidence type="ECO:0000256" key="2">
    <source>
        <dbReference type="SAM" id="SignalP"/>
    </source>
</evidence>
<accession>A0A6P2DEH1</accession>
<keyword evidence="2" id="KW-0732">Signal</keyword>
<name>A0A6P2DEH1_9BACT</name>
<keyword evidence="4" id="KW-1185">Reference proteome</keyword>
<dbReference type="AlphaFoldDB" id="A0A6P2DEH1"/>
<evidence type="ECO:0000313" key="3">
    <source>
        <dbReference type="EMBL" id="VTR99986.1"/>
    </source>
</evidence>
<dbReference type="KEGG" id="gms:SOIL9_83350"/>
<gene>
    <name evidence="3" type="ORF">SOIL9_83350</name>
</gene>
<proteinExistence type="predicted"/>
<organism evidence="3 4">
    <name type="scientific">Gemmata massiliana</name>
    <dbReference type="NCBI Taxonomy" id="1210884"/>
    <lineage>
        <taxon>Bacteria</taxon>
        <taxon>Pseudomonadati</taxon>
        <taxon>Planctomycetota</taxon>
        <taxon>Planctomycetia</taxon>
        <taxon>Gemmatales</taxon>
        <taxon>Gemmataceae</taxon>
        <taxon>Gemmata</taxon>
    </lineage>
</organism>
<evidence type="ECO:0000313" key="4">
    <source>
        <dbReference type="Proteomes" id="UP000464178"/>
    </source>
</evidence>
<feature type="chain" id="PRO_5026747547" evidence="2">
    <location>
        <begin position="29"/>
        <end position="275"/>
    </location>
</feature>
<dbReference type="EMBL" id="LR593886">
    <property type="protein sequence ID" value="VTR99986.1"/>
    <property type="molecule type" value="Genomic_DNA"/>
</dbReference>
<protein>
    <submittedName>
        <fullName evidence="3">Uncharacterized protein</fullName>
    </submittedName>
</protein>
<dbReference type="RefSeq" id="WP_162672038.1">
    <property type="nucleotide sequence ID" value="NZ_LR593886.1"/>
</dbReference>
<evidence type="ECO:0000256" key="1">
    <source>
        <dbReference type="SAM" id="Phobius"/>
    </source>
</evidence>
<keyword evidence="1" id="KW-0812">Transmembrane</keyword>
<feature type="signal peptide" evidence="2">
    <location>
        <begin position="1"/>
        <end position="28"/>
    </location>
</feature>
<feature type="transmembrane region" description="Helical" evidence="1">
    <location>
        <begin position="247"/>
        <end position="265"/>
    </location>
</feature>
<sequence length="275" mass="27833">MLQRQLRWIVAGCAAVAVIGFAPARSSAEVQILVEELNASSTVVGSSAYTVGSPTGATTFFQNFSYSSPTGQFTLSGTTGTNSQLGTLNASLSTSFTAGFTSNFDPTQGHTLRITVTDDKYTSNGAPAVLQNSAGVALGFAGGSIQVDSFSRIYDPTAAGSVAASSTSTLADGTTVGGPTGVATDSLPSDPTNARITSANVSGLNTPYAIQQVILISVSQNQNGSIDPNSTFTGSAGARVDPTTRAVPAPGGLALGLIALPLFGLRRTLRKRAAT</sequence>
<keyword evidence="1" id="KW-1133">Transmembrane helix</keyword>
<dbReference type="Proteomes" id="UP000464178">
    <property type="component" value="Chromosome"/>
</dbReference>
<reference evidence="3 4" key="1">
    <citation type="submission" date="2019-05" db="EMBL/GenBank/DDBJ databases">
        <authorList>
            <consortium name="Science for Life Laboratories"/>
        </authorList>
    </citation>
    <scope>NUCLEOTIDE SEQUENCE [LARGE SCALE GENOMIC DNA]</scope>
    <source>
        <strain evidence="3">Soil9</strain>
    </source>
</reference>